<organism evidence="2">
    <name type="scientific">freshwater metagenome</name>
    <dbReference type="NCBI Taxonomy" id="449393"/>
    <lineage>
        <taxon>unclassified sequences</taxon>
        <taxon>metagenomes</taxon>
        <taxon>ecological metagenomes</taxon>
    </lineage>
</organism>
<dbReference type="InterPro" id="IPR023606">
    <property type="entry name" value="CoA-Trfase_III_dom_1_sf"/>
</dbReference>
<accession>A0A6J6EB70</accession>
<dbReference type="Pfam" id="PF02515">
    <property type="entry name" value="CoA_transf_3"/>
    <property type="match status" value="1"/>
</dbReference>
<dbReference type="Gene3D" id="3.40.50.10540">
    <property type="entry name" value="Crotonobetainyl-coa:carnitine coa-transferase, domain 1"/>
    <property type="match status" value="1"/>
</dbReference>
<evidence type="ECO:0000313" key="2">
    <source>
        <dbReference type="EMBL" id="CAB4573327.1"/>
    </source>
</evidence>
<dbReference type="PANTHER" id="PTHR48207">
    <property type="entry name" value="SUCCINATE--HYDROXYMETHYLGLUTARATE COA-TRANSFERASE"/>
    <property type="match status" value="1"/>
</dbReference>
<gene>
    <name evidence="2" type="ORF">UFOPK1704_00568</name>
</gene>
<proteinExistence type="predicted"/>
<protein>
    <submittedName>
        <fullName evidence="2">Unannotated protein</fullName>
    </submittedName>
</protein>
<dbReference type="Gene3D" id="3.30.1540.10">
    <property type="entry name" value="formyl-coa transferase, domain 3"/>
    <property type="match status" value="1"/>
</dbReference>
<dbReference type="AlphaFoldDB" id="A0A6J6EB70"/>
<dbReference type="EMBL" id="CAEZTQ010000093">
    <property type="protein sequence ID" value="CAB4573327.1"/>
    <property type="molecule type" value="Genomic_DNA"/>
</dbReference>
<dbReference type="InterPro" id="IPR050483">
    <property type="entry name" value="CoA-transferase_III_domain"/>
</dbReference>
<dbReference type="InterPro" id="IPR003673">
    <property type="entry name" value="CoA-Trfase_fam_III"/>
</dbReference>
<dbReference type="GO" id="GO:0008410">
    <property type="term" value="F:CoA-transferase activity"/>
    <property type="evidence" value="ECO:0007669"/>
    <property type="project" value="TreeGrafter"/>
</dbReference>
<keyword evidence="1" id="KW-0808">Transferase</keyword>
<name>A0A6J6EB70_9ZZZZ</name>
<dbReference type="InterPro" id="IPR044855">
    <property type="entry name" value="CoA-Trfase_III_dom3_sf"/>
</dbReference>
<reference evidence="2" key="1">
    <citation type="submission" date="2020-05" db="EMBL/GenBank/DDBJ databases">
        <authorList>
            <person name="Chiriac C."/>
            <person name="Salcher M."/>
            <person name="Ghai R."/>
            <person name="Kavagutti S V."/>
        </authorList>
    </citation>
    <scope>NUCLEOTIDE SEQUENCE</scope>
</reference>
<sequence length="179" mass="19615">MSGLVNQTAAYTAAGVVPFRMGNAHPSLFPYEALPTKDRDLIIAAGNDKQFRALCGVLGLEHVADDPRFAINADRTKNREELRPFLLEKLAEWASDDLFIELNKVGVPCGPINSIGDGVELAEKLGLRPRVTVGEGAREVDLVRNPITFSSGELEYHLPPPTLGEHSDEIRQWLKGLDS</sequence>
<dbReference type="SUPFAM" id="SSF89796">
    <property type="entry name" value="CoA-transferase family III (CaiB/BaiF)"/>
    <property type="match status" value="1"/>
</dbReference>
<evidence type="ECO:0000256" key="1">
    <source>
        <dbReference type="ARBA" id="ARBA00022679"/>
    </source>
</evidence>
<dbReference type="PANTHER" id="PTHR48207:SF3">
    <property type="entry name" value="SUCCINATE--HYDROXYMETHYLGLUTARATE COA-TRANSFERASE"/>
    <property type="match status" value="1"/>
</dbReference>